<dbReference type="Proteomes" id="UP001321475">
    <property type="component" value="Chromosome"/>
</dbReference>
<evidence type="ECO:0000313" key="7">
    <source>
        <dbReference type="Proteomes" id="UP001321475"/>
    </source>
</evidence>
<sequence>MTDGFEERRGERTGLAALEILVAAGSHGSISAAARSLAISQPTASASLRRLERRLGVELLARSTRGATLTPDGRAAAAWAREVVDASDRFERSVSALQGAPTARIRVAASLTIAEHLAPRWITALAADPSAPQDVELVVRNSAGVMDLVLAEDVALGFVESSRVRPGLRSRKIADDELVVVVAAGHPWARRRQVTVPQLLAGGLVVRERGSGTREILERALEAAGEKLPGHLPYLGSTAALVTAVRHSGAVAVVSGLAVADAVAAGALVRVPVPGIDLQRSLRAVWKDGSSLPAAVRRIAAVAGAG</sequence>
<proteinExistence type="inferred from homology"/>
<evidence type="ECO:0000256" key="2">
    <source>
        <dbReference type="ARBA" id="ARBA00023015"/>
    </source>
</evidence>
<dbReference type="EMBL" id="AP027729">
    <property type="protein sequence ID" value="BDZ43077.1"/>
    <property type="molecule type" value="Genomic_DNA"/>
</dbReference>
<protein>
    <submittedName>
        <fullName evidence="6">LysR family transcriptional regulator</fullName>
    </submittedName>
</protein>
<keyword evidence="4" id="KW-0804">Transcription</keyword>
<accession>A0ABM8G4S1</accession>
<dbReference type="Gene3D" id="1.10.10.10">
    <property type="entry name" value="Winged helix-like DNA-binding domain superfamily/Winged helix DNA-binding domain"/>
    <property type="match status" value="1"/>
</dbReference>
<dbReference type="InterPro" id="IPR036390">
    <property type="entry name" value="WH_DNA-bd_sf"/>
</dbReference>
<dbReference type="Pfam" id="PF00126">
    <property type="entry name" value="HTH_1"/>
    <property type="match status" value="1"/>
</dbReference>
<evidence type="ECO:0000256" key="1">
    <source>
        <dbReference type="ARBA" id="ARBA00009437"/>
    </source>
</evidence>
<dbReference type="PANTHER" id="PTHR30126:SF39">
    <property type="entry name" value="HTH-TYPE TRANSCRIPTIONAL REGULATOR CYSL"/>
    <property type="match status" value="1"/>
</dbReference>
<feature type="domain" description="HTH lysR-type" evidence="5">
    <location>
        <begin position="13"/>
        <end position="70"/>
    </location>
</feature>
<dbReference type="InterPro" id="IPR005119">
    <property type="entry name" value="LysR_subst-bd"/>
</dbReference>
<evidence type="ECO:0000256" key="4">
    <source>
        <dbReference type="ARBA" id="ARBA00023163"/>
    </source>
</evidence>
<reference evidence="7" key="1">
    <citation type="journal article" date="2019" name="Int. J. Syst. Evol. Microbiol.">
        <title>The Global Catalogue of Microorganisms (GCM) 10K type strain sequencing project: providing services to taxonomists for standard genome sequencing and annotation.</title>
        <authorList>
            <consortium name="The Broad Institute Genomics Platform"/>
            <consortium name="The Broad Institute Genome Sequencing Center for Infectious Disease"/>
            <person name="Wu L."/>
            <person name="Ma J."/>
        </authorList>
    </citation>
    <scope>NUCLEOTIDE SEQUENCE [LARGE SCALE GENOMIC DNA]</scope>
    <source>
        <strain evidence="7">NBRC 108565</strain>
    </source>
</reference>
<gene>
    <name evidence="6" type="ORF">GCM10025865_23760</name>
</gene>
<dbReference type="SUPFAM" id="SSF46785">
    <property type="entry name" value="Winged helix' DNA-binding domain"/>
    <property type="match status" value="1"/>
</dbReference>
<evidence type="ECO:0000313" key="6">
    <source>
        <dbReference type="EMBL" id="BDZ43077.1"/>
    </source>
</evidence>
<dbReference type="PANTHER" id="PTHR30126">
    <property type="entry name" value="HTH-TYPE TRANSCRIPTIONAL REGULATOR"/>
    <property type="match status" value="1"/>
</dbReference>
<dbReference type="Pfam" id="PF03466">
    <property type="entry name" value="LysR_substrate"/>
    <property type="match status" value="1"/>
</dbReference>
<dbReference type="InterPro" id="IPR036388">
    <property type="entry name" value="WH-like_DNA-bd_sf"/>
</dbReference>
<name>A0ABM8G4S1_9CELL</name>
<dbReference type="SUPFAM" id="SSF53850">
    <property type="entry name" value="Periplasmic binding protein-like II"/>
    <property type="match status" value="1"/>
</dbReference>
<dbReference type="InterPro" id="IPR000847">
    <property type="entry name" value="LysR_HTH_N"/>
</dbReference>
<dbReference type="PRINTS" id="PR00039">
    <property type="entry name" value="HTHLYSR"/>
</dbReference>
<keyword evidence="7" id="KW-1185">Reference proteome</keyword>
<dbReference type="PROSITE" id="PS50931">
    <property type="entry name" value="HTH_LYSR"/>
    <property type="match status" value="1"/>
</dbReference>
<keyword evidence="3" id="KW-0238">DNA-binding</keyword>
<dbReference type="Gene3D" id="3.40.190.10">
    <property type="entry name" value="Periplasmic binding protein-like II"/>
    <property type="match status" value="2"/>
</dbReference>
<organism evidence="6 7">
    <name type="scientific">Paraoerskovia sediminicola</name>
    <dbReference type="NCBI Taxonomy" id="1138587"/>
    <lineage>
        <taxon>Bacteria</taxon>
        <taxon>Bacillati</taxon>
        <taxon>Actinomycetota</taxon>
        <taxon>Actinomycetes</taxon>
        <taxon>Micrococcales</taxon>
        <taxon>Cellulomonadaceae</taxon>
        <taxon>Paraoerskovia</taxon>
    </lineage>
</organism>
<evidence type="ECO:0000256" key="3">
    <source>
        <dbReference type="ARBA" id="ARBA00023125"/>
    </source>
</evidence>
<comment type="similarity">
    <text evidence="1">Belongs to the LysR transcriptional regulatory family.</text>
</comment>
<evidence type="ECO:0000259" key="5">
    <source>
        <dbReference type="PROSITE" id="PS50931"/>
    </source>
</evidence>
<dbReference type="RefSeq" id="WP_286217406.1">
    <property type="nucleotide sequence ID" value="NZ_AP027729.1"/>
</dbReference>
<keyword evidence="2" id="KW-0805">Transcription regulation</keyword>